<dbReference type="EMBL" id="MN740562">
    <property type="protein sequence ID" value="QHU33776.1"/>
    <property type="molecule type" value="Genomic_DNA"/>
</dbReference>
<evidence type="ECO:0000313" key="1">
    <source>
        <dbReference type="EMBL" id="QHU33776.1"/>
    </source>
</evidence>
<sequence length="339" mass="38899">MKLSNITKPVASILFDRVLRFTVIKIIDGTIKDSACVPYDAIWSVDDVVSKSNKTRILRVYGGIDAFICLLKEIQWKDASGNIRQFIRDDDIQTEVTYGKNSNDEKKRTEEELLVGAYPLSMRPPRLYANWWMMFIGIVLTYETTLRGIFAEGLTTAGYGDQVVRWIISGEEEPLYDALYDANIICPVNNIKYTAVEAFISLASFISIPVDFLKLKKDKPKHWKPKIYDRRGNEIDIPHKPVANSNDSILAFDISEPPDTIKINDIEYELVAGFVDNKFALVKRGKYWMSFDETSACGICPVLHMTPQPWLDNYKWMIPNSSPRDFKHSTWIFIQTKSK</sequence>
<reference evidence="1" key="1">
    <citation type="journal article" date="2020" name="Nature">
        <title>Giant virus diversity and host interactions through global metagenomics.</title>
        <authorList>
            <person name="Schulz F."/>
            <person name="Roux S."/>
            <person name="Paez-Espino D."/>
            <person name="Jungbluth S."/>
            <person name="Walsh D.A."/>
            <person name="Denef V.J."/>
            <person name="McMahon K.D."/>
            <person name="Konstantinidis K.T."/>
            <person name="Eloe-Fadrosh E.A."/>
            <person name="Kyrpides N.C."/>
            <person name="Woyke T."/>
        </authorList>
    </citation>
    <scope>NUCLEOTIDE SEQUENCE</scope>
    <source>
        <strain evidence="1">GVMAG-S-1016704-121</strain>
    </source>
</reference>
<protein>
    <submittedName>
        <fullName evidence="1">Uncharacterized protein</fullName>
    </submittedName>
</protein>
<name>A0A6C0LSC8_9ZZZZ</name>
<accession>A0A6C0LSC8</accession>
<dbReference type="AlphaFoldDB" id="A0A6C0LSC8"/>
<organism evidence="1">
    <name type="scientific">viral metagenome</name>
    <dbReference type="NCBI Taxonomy" id="1070528"/>
    <lineage>
        <taxon>unclassified sequences</taxon>
        <taxon>metagenomes</taxon>
        <taxon>organismal metagenomes</taxon>
    </lineage>
</organism>
<proteinExistence type="predicted"/>